<dbReference type="GO" id="GO:0080043">
    <property type="term" value="F:quercetin 3-O-glucosyltransferase activity"/>
    <property type="evidence" value="ECO:0007669"/>
    <property type="project" value="TreeGrafter"/>
</dbReference>
<keyword evidence="2" id="KW-0328">Glycosyltransferase</keyword>
<gene>
    <name evidence="4" type="ordered locus">AALP_Aa5g088400</name>
</gene>
<dbReference type="Gene3D" id="3.40.50.2000">
    <property type="entry name" value="Glycogen Phosphorylase B"/>
    <property type="match status" value="2"/>
</dbReference>
<dbReference type="CDD" id="cd03784">
    <property type="entry name" value="GT1_Gtf-like"/>
    <property type="match status" value="1"/>
</dbReference>
<keyword evidence="3" id="KW-0808">Transferase</keyword>
<reference evidence="5" key="1">
    <citation type="journal article" date="2015" name="Nat. Plants">
        <title>Genome expansion of Arabis alpina linked with retrotransposition and reduced symmetric DNA methylation.</title>
        <authorList>
            <person name="Willing E.M."/>
            <person name="Rawat V."/>
            <person name="Mandakova T."/>
            <person name="Maumus F."/>
            <person name="James G.V."/>
            <person name="Nordstroem K.J."/>
            <person name="Becker C."/>
            <person name="Warthmann N."/>
            <person name="Chica C."/>
            <person name="Szarzynska B."/>
            <person name="Zytnicki M."/>
            <person name="Albani M.C."/>
            <person name="Kiefer C."/>
            <person name="Bergonzi S."/>
            <person name="Castaings L."/>
            <person name="Mateos J.L."/>
            <person name="Berns M.C."/>
            <person name="Bujdoso N."/>
            <person name="Piofczyk T."/>
            <person name="de Lorenzo L."/>
            <person name="Barrero-Sicilia C."/>
            <person name="Mateos I."/>
            <person name="Piednoel M."/>
            <person name="Hagmann J."/>
            <person name="Chen-Min-Tao R."/>
            <person name="Iglesias-Fernandez R."/>
            <person name="Schuster S.C."/>
            <person name="Alonso-Blanco C."/>
            <person name="Roudier F."/>
            <person name="Carbonero P."/>
            <person name="Paz-Ares J."/>
            <person name="Davis S.J."/>
            <person name="Pecinka A."/>
            <person name="Quesneville H."/>
            <person name="Colot V."/>
            <person name="Lysak M.A."/>
            <person name="Weigel D."/>
            <person name="Coupland G."/>
            <person name="Schneeberger K."/>
        </authorList>
    </citation>
    <scope>NUCLEOTIDE SEQUENCE [LARGE SCALE GENOMIC DNA]</scope>
    <source>
        <strain evidence="5">cv. Pajares</strain>
    </source>
</reference>
<dbReference type="InterPro" id="IPR002213">
    <property type="entry name" value="UDP_glucos_trans"/>
</dbReference>
<organism evidence="4 5">
    <name type="scientific">Arabis alpina</name>
    <name type="common">Alpine rock-cress</name>
    <dbReference type="NCBI Taxonomy" id="50452"/>
    <lineage>
        <taxon>Eukaryota</taxon>
        <taxon>Viridiplantae</taxon>
        <taxon>Streptophyta</taxon>
        <taxon>Embryophyta</taxon>
        <taxon>Tracheophyta</taxon>
        <taxon>Spermatophyta</taxon>
        <taxon>Magnoliopsida</taxon>
        <taxon>eudicotyledons</taxon>
        <taxon>Gunneridae</taxon>
        <taxon>Pentapetalae</taxon>
        <taxon>rosids</taxon>
        <taxon>malvids</taxon>
        <taxon>Brassicales</taxon>
        <taxon>Brassicaceae</taxon>
        <taxon>Arabideae</taxon>
        <taxon>Arabis</taxon>
    </lineage>
</organism>
<dbReference type="Gramene" id="KFK33998">
    <property type="protein sequence ID" value="KFK33998"/>
    <property type="gene ID" value="AALP_AA5G088400"/>
</dbReference>
<accession>A0A087GVU6</accession>
<dbReference type="PANTHER" id="PTHR11926:SF913">
    <property type="entry name" value="UDP-GLYCOSYLTRANSFERASE SUPERFAMILY PROTEIN-RELATED"/>
    <property type="match status" value="1"/>
</dbReference>
<dbReference type="FunFam" id="3.40.50.2000:FF:000040">
    <property type="entry name" value="UDP-glycosyltransferase 76C1"/>
    <property type="match status" value="1"/>
</dbReference>
<evidence type="ECO:0000313" key="4">
    <source>
        <dbReference type="EMBL" id="KFK33998.1"/>
    </source>
</evidence>
<sequence>MEDPEVEYKVVEIFNPLRYKDLATSGFGPLEPFLKLCWEFANQKKAYAVIINTASCLESFSLSWLQQELGVRVYPLGPLHITASASSSLLEEDKSCIEWLNKHNKPRSVIYISLGSLHHMETKEVLEMAWGLCNSNQPFLWVIRAGSIAGLDSLPMDVSKMVSERGYIVKWAPQIEILGHPAVGGFWSHCGWNSTLDSIAEGVPIICRPFNGEQKLNAMYIESVWNVGIQLEGEVERRAVERAVKRLIVDEEGQGMRERVLVLKEKIKASVRSGGSSYNALDELVKFLKTEARSIGDYLLVVLASFGNGRRTGEEKGSVGSGSGSSSKTYISNDATCKNPITVDQFNFLSFLDDFIDYEFFTIPESLRESDFEILRPILLKFNKEFHVSFKNCLCEEVNGGQTRRGDEEESRQFYKWRFFTQLTR</sequence>
<dbReference type="Proteomes" id="UP000029120">
    <property type="component" value="Chromosome 5"/>
</dbReference>
<dbReference type="AlphaFoldDB" id="A0A087GVU6"/>
<dbReference type="SUPFAM" id="SSF53756">
    <property type="entry name" value="UDP-Glycosyltransferase/glycogen phosphorylase"/>
    <property type="match status" value="1"/>
</dbReference>
<dbReference type="eggNOG" id="KOG1192">
    <property type="taxonomic scope" value="Eukaryota"/>
</dbReference>
<keyword evidence="5" id="KW-1185">Reference proteome</keyword>
<dbReference type="EMBL" id="CM002873">
    <property type="protein sequence ID" value="KFK33998.1"/>
    <property type="molecule type" value="Genomic_DNA"/>
</dbReference>
<evidence type="ECO:0008006" key="6">
    <source>
        <dbReference type="Google" id="ProtNLM"/>
    </source>
</evidence>
<proteinExistence type="inferred from homology"/>
<evidence type="ECO:0000256" key="1">
    <source>
        <dbReference type="ARBA" id="ARBA00009995"/>
    </source>
</evidence>
<evidence type="ECO:0000256" key="3">
    <source>
        <dbReference type="ARBA" id="ARBA00022679"/>
    </source>
</evidence>
<dbReference type="GO" id="GO:0080044">
    <property type="term" value="F:quercetin 7-O-glucosyltransferase activity"/>
    <property type="evidence" value="ECO:0007669"/>
    <property type="project" value="TreeGrafter"/>
</dbReference>
<dbReference type="Pfam" id="PF00201">
    <property type="entry name" value="UDPGT"/>
    <property type="match status" value="1"/>
</dbReference>
<name>A0A087GVU6_ARAAL</name>
<dbReference type="OMA" id="SATNHVC"/>
<comment type="similarity">
    <text evidence="1">Belongs to the UDP-glycosyltransferase family.</text>
</comment>
<evidence type="ECO:0000256" key="2">
    <source>
        <dbReference type="ARBA" id="ARBA00022676"/>
    </source>
</evidence>
<evidence type="ECO:0000313" key="5">
    <source>
        <dbReference type="Proteomes" id="UP000029120"/>
    </source>
</evidence>
<dbReference type="OrthoDB" id="5835829at2759"/>
<dbReference type="PANTHER" id="PTHR11926">
    <property type="entry name" value="GLUCOSYL/GLUCURONOSYL TRANSFERASES"/>
    <property type="match status" value="1"/>
</dbReference>
<protein>
    <recommendedName>
        <fullName evidence="6">UDP-glycosyltransferases domain-containing protein</fullName>
    </recommendedName>
</protein>